<dbReference type="OrthoDB" id="9797997at2"/>
<dbReference type="GO" id="GO:0006313">
    <property type="term" value="P:DNA transposition"/>
    <property type="evidence" value="ECO:0007669"/>
    <property type="project" value="InterPro"/>
</dbReference>
<gene>
    <name evidence="2" type="ORF">SAMN00777080_0957</name>
</gene>
<evidence type="ECO:0000313" key="2">
    <source>
        <dbReference type="EMBL" id="SMD42407.1"/>
    </source>
</evidence>
<dbReference type="SMART" id="SM01321">
    <property type="entry name" value="Y1_Tnp"/>
    <property type="match status" value="1"/>
</dbReference>
<dbReference type="InterPro" id="IPR002686">
    <property type="entry name" value="Transposase_17"/>
</dbReference>
<evidence type="ECO:0000259" key="1">
    <source>
        <dbReference type="SMART" id="SM01321"/>
    </source>
</evidence>
<dbReference type="NCBIfam" id="NF033573">
    <property type="entry name" value="transpos_IS200"/>
    <property type="match status" value="1"/>
</dbReference>
<dbReference type="AlphaFoldDB" id="A0A1W2H0E5"/>
<dbReference type="PANTHER" id="PTHR33360">
    <property type="entry name" value="TRANSPOSASE FOR INSERTION SEQUENCE ELEMENT IS200"/>
    <property type="match status" value="1"/>
</dbReference>
<feature type="domain" description="Transposase IS200-like" evidence="1">
    <location>
        <begin position="5"/>
        <end position="117"/>
    </location>
</feature>
<dbReference type="Gene3D" id="3.30.70.1290">
    <property type="entry name" value="Transposase IS200-like"/>
    <property type="match status" value="1"/>
</dbReference>
<dbReference type="InterPro" id="IPR036515">
    <property type="entry name" value="Transposase_17_sf"/>
</dbReference>
<reference evidence="3" key="1">
    <citation type="submission" date="2017-04" db="EMBL/GenBank/DDBJ databases">
        <authorList>
            <person name="Varghese N."/>
            <person name="Submissions S."/>
        </authorList>
    </citation>
    <scope>NUCLEOTIDE SEQUENCE [LARGE SCALE GENOMIC DNA]</scope>
    <source>
        <strain evidence="3">DSM 16537</strain>
    </source>
</reference>
<protein>
    <submittedName>
        <fullName evidence="2">REP element-mobilizing transposase RayT</fullName>
    </submittedName>
</protein>
<accession>A0A1W2H0E5</accession>
<organism evidence="2 3">
    <name type="scientific">Aquiflexum balticum DSM 16537</name>
    <dbReference type="NCBI Taxonomy" id="758820"/>
    <lineage>
        <taxon>Bacteria</taxon>
        <taxon>Pseudomonadati</taxon>
        <taxon>Bacteroidota</taxon>
        <taxon>Cytophagia</taxon>
        <taxon>Cytophagales</taxon>
        <taxon>Cyclobacteriaceae</taxon>
        <taxon>Aquiflexum</taxon>
    </lineage>
</organism>
<keyword evidence="3" id="KW-1185">Reference proteome</keyword>
<dbReference type="EMBL" id="LT838813">
    <property type="protein sequence ID" value="SMD42407.1"/>
    <property type="molecule type" value="Genomic_DNA"/>
</dbReference>
<name>A0A1W2H0E5_9BACT</name>
<evidence type="ECO:0000313" key="3">
    <source>
        <dbReference type="Proteomes" id="UP000192333"/>
    </source>
</evidence>
<dbReference type="PANTHER" id="PTHR33360:SF2">
    <property type="entry name" value="TRANSPOSASE FOR INSERTION SEQUENCE ELEMENT IS200"/>
    <property type="match status" value="1"/>
</dbReference>
<dbReference type="Pfam" id="PF01797">
    <property type="entry name" value="Y1_Tnp"/>
    <property type="match status" value="1"/>
</dbReference>
<proteinExistence type="predicted"/>
<sequence>MPQSLAKVYLHIIFSTKRREKFISEKIRPELHSYLTEVIYNLNSFVHEIYANPEHIHILCELPRTITIAQLILKIKTSSSIWMKTKGVEKFEWQKGYGAFSVSHSKVEIVKTYIQKQPEHHQKLNFENEFRLFLKEYNIEFDERYVWD</sequence>
<dbReference type="RefSeq" id="WP_084119214.1">
    <property type="nucleotide sequence ID" value="NZ_LT838813.1"/>
</dbReference>
<dbReference type="GO" id="GO:0003677">
    <property type="term" value="F:DNA binding"/>
    <property type="evidence" value="ECO:0007669"/>
    <property type="project" value="InterPro"/>
</dbReference>
<dbReference type="Proteomes" id="UP000192333">
    <property type="component" value="Chromosome I"/>
</dbReference>
<dbReference type="GO" id="GO:0004803">
    <property type="term" value="F:transposase activity"/>
    <property type="evidence" value="ECO:0007669"/>
    <property type="project" value="InterPro"/>
</dbReference>
<dbReference type="SUPFAM" id="SSF143422">
    <property type="entry name" value="Transposase IS200-like"/>
    <property type="match status" value="1"/>
</dbReference>